<name>A0A0S3TBZ5_PHAAN</name>
<protein>
    <submittedName>
        <fullName evidence="1">Uncharacterized protein</fullName>
    </submittedName>
</protein>
<gene>
    <name evidence="1" type="primary">Vigan.11G215100</name>
    <name evidence="1" type="ORF">VIGAN_11215100</name>
</gene>
<sequence length="72" mass="8128">MHERYGHRLEHSGCPICWASFRTLRSAKHLGSPTKPLLNSEHETNKTLTAVVSDGRYAAPCKDTASTRKYEK</sequence>
<organism evidence="1 2">
    <name type="scientific">Vigna angularis var. angularis</name>
    <dbReference type="NCBI Taxonomy" id="157739"/>
    <lineage>
        <taxon>Eukaryota</taxon>
        <taxon>Viridiplantae</taxon>
        <taxon>Streptophyta</taxon>
        <taxon>Embryophyta</taxon>
        <taxon>Tracheophyta</taxon>
        <taxon>Spermatophyta</taxon>
        <taxon>Magnoliopsida</taxon>
        <taxon>eudicotyledons</taxon>
        <taxon>Gunneridae</taxon>
        <taxon>Pentapetalae</taxon>
        <taxon>rosids</taxon>
        <taxon>fabids</taxon>
        <taxon>Fabales</taxon>
        <taxon>Fabaceae</taxon>
        <taxon>Papilionoideae</taxon>
        <taxon>50 kb inversion clade</taxon>
        <taxon>NPAAA clade</taxon>
        <taxon>indigoferoid/millettioid clade</taxon>
        <taxon>Phaseoleae</taxon>
        <taxon>Vigna</taxon>
    </lineage>
</organism>
<dbReference type="Proteomes" id="UP000291084">
    <property type="component" value="Chromosome 11"/>
</dbReference>
<reference evidence="1 2" key="1">
    <citation type="journal article" date="2015" name="Sci. Rep.">
        <title>The power of single molecule real-time sequencing technology in the de novo assembly of a eukaryotic genome.</title>
        <authorList>
            <person name="Sakai H."/>
            <person name="Naito K."/>
            <person name="Ogiso-Tanaka E."/>
            <person name="Takahashi Y."/>
            <person name="Iseki K."/>
            <person name="Muto C."/>
            <person name="Satou K."/>
            <person name="Teruya K."/>
            <person name="Shiroma A."/>
            <person name="Shimoji M."/>
            <person name="Hirano T."/>
            <person name="Itoh T."/>
            <person name="Kaga A."/>
            <person name="Tomooka N."/>
        </authorList>
    </citation>
    <scope>NUCLEOTIDE SEQUENCE [LARGE SCALE GENOMIC DNA]</scope>
    <source>
        <strain evidence="2">cv. Shumari</strain>
    </source>
</reference>
<dbReference type="EMBL" id="AP015044">
    <property type="protein sequence ID" value="BAU02597.1"/>
    <property type="molecule type" value="Genomic_DNA"/>
</dbReference>
<accession>A0A0S3TBZ5</accession>
<proteinExistence type="predicted"/>
<evidence type="ECO:0000313" key="2">
    <source>
        <dbReference type="Proteomes" id="UP000291084"/>
    </source>
</evidence>
<evidence type="ECO:0000313" key="1">
    <source>
        <dbReference type="EMBL" id="BAU02597.1"/>
    </source>
</evidence>
<keyword evidence="2" id="KW-1185">Reference proteome</keyword>
<dbReference type="AlphaFoldDB" id="A0A0S3TBZ5"/>